<name>A0A5J4SWK5_9EUKA</name>
<evidence type="ECO:0000313" key="3">
    <source>
        <dbReference type="Proteomes" id="UP000324800"/>
    </source>
</evidence>
<protein>
    <submittedName>
        <fullName evidence="2">Uncharacterized protein</fullName>
    </submittedName>
</protein>
<dbReference type="AlphaFoldDB" id="A0A5J4SWK5"/>
<evidence type="ECO:0000313" key="2">
    <source>
        <dbReference type="EMBL" id="KAA6349821.1"/>
    </source>
</evidence>
<feature type="compositionally biased region" description="Acidic residues" evidence="1">
    <location>
        <begin position="28"/>
        <end position="38"/>
    </location>
</feature>
<comment type="caution">
    <text evidence="2">The sequence shown here is derived from an EMBL/GenBank/DDBJ whole genome shotgun (WGS) entry which is preliminary data.</text>
</comment>
<organism evidence="2 3">
    <name type="scientific">Streblomastix strix</name>
    <dbReference type="NCBI Taxonomy" id="222440"/>
    <lineage>
        <taxon>Eukaryota</taxon>
        <taxon>Metamonada</taxon>
        <taxon>Preaxostyla</taxon>
        <taxon>Oxymonadida</taxon>
        <taxon>Streblomastigidae</taxon>
        <taxon>Streblomastix</taxon>
    </lineage>
</organism>
<dbReference type="Proteomes" id="UP000324800">
    <property type="component" value="Unassembled WGS sequence"/>
</dbReference>
<reference evidence="2 3" key="1">
    <citation type="submission" date="2019-03" db="EMBL/GenBank/DDBJ databases">
        <title>Single cell metagenomics reveals metabolic interactions within the superorganism composed of flagellate Streblomastix strix and complex community of Bacteroidetes bacteria on its surface.</title>
        <authorList>
            <person name="Treitli S.C."/>
            <person name="Kolisko M."/>
            <person name="Husnik F."/>
            <person name="Keeling P."/>
            <person name="Hampl V."/>
        </authorList>
    </citation>
    <scope>NUCLEOTIDE SEQUENCE [LARGE SCALE GENOMIC DNA]</scope>
    <source>
        <strain evidence="2">ST1C</strain>
    </source>
</reference>
<feature type="region of interest" description="Disordered" evidence="1">
    <location>
        <begin position="1"/>
        <end position="38"/>
    </location>
</feature>
<gene>
    <name evidence="2" type="ORF">EZS28_051916</name>
</gene>
<sequence length="130" mass="14904">FDVFPELNPKPNPKDEEQEESGQLNDEMKDEEYDGESYELQELDPQELELQLSVPYELVPKVPVPYELVPKDDPNVLPVKYELSELQNDESGRIVDDEDDDYSDEGKEEKIQLKSLPSFVIIGIGGFEVD</sequence>
<accession>A0A5J4SWK5</accession>
<dbReference type="EMBL" id="SNRW01039777">
    <property type="protein sequence ID" value="KAA6349821.1"/>
    <property type="molecule type" value="Genomic_DNA"/>
</dbReference>
<evidence type="ECO:0000256" key="1">
    <source>
        <dbReference type="SAM" id="MobiDB-lite"/>
    </source>
</evidence>
<feature type="non-terminal residue" evidence="2">
    <location>
        <position position="130"/>
    </location>
</feature>
<feature type="non-terminal residue" evidence="2">
    <location>
        <position position="1"/>
    </location>
</feature>
<feature type="region of interest" description="Disordered" evidence="1">
    <location>
        <begin position="88"/>
        <end position="108"/>
    </location>
</feature>
<proteinExistence type="predicted"/>